<sequence length="181" mass="20410">MSRQSRAGQDTETESRDLLKFPSEGLRLSSVHFTYYPYEDEKPIDQSSCRMDCWLTGDGKVWVSADCKKIEDYKRWVAGGIRAENGQATHEGRHLQLTTLYAASLANRSNKLYIKVFVPDGKGCWSSSGEWEGKERMVAEWENGSDELKDVFVITDESEGRLEPLPAWDSTETLVPAPVPA</sequence>
<protein>
    <submittedName>
        <fullName evidence="1">Uncharacterized protein</fullName>
    </submittedName>
</protein>
<keyword evidence="2" id="KW-1185">Reference proteome</keyword>
<evidence type="ECO:0000313" key="2">
    <source>
        <dbReference type="Proteomes" id="UP000224080"/>
    </source>
</evidence>
<reference evidence="1 2" key="1">
    <citation type="submission" date="2017-10" db="EMBL/GenBank/DDBJ databases">
        <title>Comparative genomics in systemic dimorphic fungi from Ajellomycetaceae.</title>
        <authorList>
            <person name="Munoz J.F."/>
            <person name="Mcewen J.G."/>
            <person name="Clay O.K."/>
            <person name="Cuomo C.A."/>
        </authorList>
    </citation>
    <scope>NUCLEOTIDE SEQUENCE [LARGE SCALE GENOMIC DNA]</scope>
    <source>
        <strain evidence="1 2">UAMH130</strain>
    </source>
</reference>
<dbReference type="AlphaFoldDB" id="A0A2B7XBY0"/>
<evidence type="ECO:0000313" key="1">
    <source>
        <dbReference type="EMBL" id="PGH06380.1"/>
    </source>
</evidence>
<proteinExistence type="predicted"/>
<dbReference type="OrthoDB" id="10603421at2759"/>
<dbReference type="Proteomes" id="UP000224080">
    <property type="component" value="Unassembled WGS sequence"/>
</dbReference>
<accession>A0A2B7XBY0</accession>
<dbReference type="EMBL" id="PDNC01000022">
    <property type="protein sequence ID" value="PGH06380.1"/>
    <property type="molecule type" value="Genomic_DNA"/>
</dbReference>
<name>A0A2B7XBY0_9EURO</name>
<comment type="caution">
    <text evidence="1">The sequence shown here is derived from an EMBL/GenBank/DDBJ whole genome shotgun (WGS) entry which is preliminary data.</text>
</comment>
<organism evidence="1 2">
    <name type="scientific">Blastomyces parvus</name>
    <dbReference type="NCBI Taxonomy" id="2060905"/>
    <lineage>
        <taxon>Eukaryota</taxon>
        <taxon>Fungi</taxon>
        <taxon>Dikarya</taxon>
        <taxon>Ascomycota</taxon>
        <taxon>Pezizomycotina</taxon>
        <taxon>Eurotiomycetes</taxon>
        <taxon>Eurotiomycetidae</taxon>
        <taxon>Onygenales</taxon>
        <taxon>Ajellomycetaceae</taxon>
        <taxon>Blastomyces</taxon>
    </lineage>
</organism>
<gene>
    <name evidence="1" type="ORF">GX51_02391</name>
</gene>